<dbReference type="AlphaFoldDB" id="A0A0A1MWS8"/>
<dbReference type="Pfam" id="PF08780">
    <property type="entry name" value="NTase_sub_bind"/>
    <property type="match status" value="1"/>
</dbReference>
<protein>
    <submittedName>
        <fullName evidence="2">Nucleotidyltransferase substrate binding protein like protein</fullName>
    </submittedName>
</protein>
<dbReference type="EMBL" id="CDGG01000001">
    <property type="protein sequence ID" value="CEI83266.1"/>
    <property type="molecule type" value="Genomic_DNA"/>
</dbReference>
<evidence type="ECO:0000313" key="2">
    <source>
        <dbReference type="EMBL" id="CEI83266.1"/>
    </source>
</evidence>
<dbReference type="STRING" id="545501.BN997_03171"/>
<organism evidence="2 3">
    <name type="scientific">Oceanobacillus oncorhynchi</name>
    <dbReference type="NCBI Taxonomy" id="545501"/>
    <lineage>
        <taxon>Bacteria</taxon>
        <taxon>Bacillati</taxon>
        <taxon>Bacillota</taxon>
        <taxon>Bacilli</taxon>
        <taxon>Bacillales</taxon>
        <taxon>Bacillaceae</taxon>
        <taxon>Oceanobacillus</taxon>
    </lineage>
</organism>
<keyword evidence="1" id="KW-0175">Coiled coil</keyword>
<gene>
    <name evidence="2" type="ORF">BN997_03171</name>
</gene>
<keyword evidence="2" id="KW-0808">Transferase</keyword>
<accession>A0A0A1MWS8</accession>
<sequence length="139" mass="16347">MSARKTLQSLANLEKAIGRLEDALNEGAKNSLFIDGTIQRFKTAFELYWKTLKRMLEEEGIEAKSPRETLKQAYAVDWIQNEQAWLQMLRDRNETSHVYDEKKARDIYENIAGYFPEMKETFKFLKEKYKEGGSGFYDD</sequence>
<evidence type="ECO:0000313" key="3">
    <source>
        <dbReference type="Proteomes" id="UP000040453"/>
    </source>
</evidence>
<dbReference type="Proteomes" id="UP000040453">
    <property type="component" value="Unassembled WGS sequence"/>
</dbReference>
<dbReference type="Gene3D" id="1.20.120.330">
    <property type="entry name" value="Nucleotidyltransferases domain 2"/>
    <property type="match status" value="1"/>
</dbReference>
<feature type="coiled-coil region" evidence="1">
    <location>
        <begin position="3"/>
        <end position="30"/>
    </location>
</feature>
<dbReference type="OrthoDB" id="9810452at2"/>
<keyword evidence="3" id="KW-1185">Reference proteome</keyword>
<proteinExistence type="predicted"/>
<evidence type="ECO:0000256" key="1">
    <source>
        <dbReference type="SAM" id="Coils"/>
    </source>
</evidence>
<dbReference type="RefSeq" id="WP_042533551.1">
    <property type="nucleotide sequence ID" value="NZ_CAXOIH010000024.1"/>
</dbReference>
<dbReference type="SUPFAM" id="SSF81593">
    <property type="entry name" value="Nucleotidyltransferase substrate binding subunit/domain"/>
    <property type="match status" value="1"/>
</dbReference>
<dbReference type="NCBIfam" id="TIGR01987">
    <property type="entry name" value="HI0074"/>
    <property type="match status" value="1"/>
</dbReference>
<name>A0A0A1MWS8_9BACI</name>
<dbReference type="InterPro" id="IPR010235">
    <property type="entry name" value="HepT"/>
</dbReference>
<dbReference type="GO" id="GO:0016740">
    <property type="term" value="F:transferase activity"/>
    <property type="evidence" value="ECO:0007669"/>
    <property type="project" value="UniProtKB-KW"/>
</dbReference>
<reference evidence="2 3" key="1">
    <citation type="submission" date="2014-11" db="EMBL/GenBank/DDBJ databases">
        <authorList>
            <person name="Urmite Genomes Urmite Genomes"/>
        </authorList>
    </citation>
    <scope>NUCLEOTIDE SEQUENCE [LARGE SCALE GENOMIC DNA]</scope>
    <source>
        <strain evidence="2 3">Oc5</strain>
    </source>
</reference>